<keyword evidence="4" id="KW-1185">Reference proteome</keyword>
<evidence type="ECO:0000256" key="1">
    <source>
        <dbReference type="SAM" id="SignalP"/>
    </source>
</evidence>
<gene>
    <name evidence="3" type="ORF">G5V58_03990</name>
</gene>
<name>A0A6G6WA70_9ACTN</name>
<reference evidence="3 4" key="1">
    <citation type="submission" date="2020-02" db="EMBL/GenBank/DDBJ databases">
        <title>Full genome sequence of Nocardioides sp. R-3366.</title>
        <authorList>
            <person name="Im W.-T."/>
        </authorList>
    </citation>
    <scope>NUCLEOTIDE SEQUENCE [LARGE SCALE GENOMIC DNA]</scope>
    <source>
        <strain evidence="3 4">R-3366</strain>
    </source>
</reference>
<proteinExistence type="predicted"/>
<organism evidence="3 4">
    <name type="scientific">Nocardioides anomalus</name>
    <dbReference type="NCBI Taxonomy" id="2712223"/>
    <lineage>
        <taxon>Bacteria</taxon>
        <taxon>Bacillati</taxon>
        <taxon>Actinomycetota</taxon>
        <taxon>Actinomycetes</taxon>
        <taxon>Propionibacteriales</taxon>
        <taxon>Nocardioidaceae</taxon>
        <taxon>Nocardioides</taxon>
    </lineage>
</organism>
<sequence>MRYVVRLIALVLTAGGFTAVSLVTAGTVQAKDMDCGNFATQAAAQNYFLNHGGPNSDPDYLDADGDGIACESNPCPCSYSTGGGGGGGGTSTPAKKFHTIKLRVAKVSGNFKILGKVPTYRGKFQIQRRVPGGKFKFYTRTKSVNPGGKVKIQVKGSRNTCFRVSVPATNKYKLTTKEVGCIR</sequence>
<feature type="signal peptide" evidence="1">
    <location>
        <begin position="1"/>
        <end position="25"/>
    </location>
</feature>
<dbReference type="RefSeq" id="WP_165228963.1">
    <property type="nucleotide sequence ID" value="NZ_CP049257.1"/>
</dbReference>
<dbReference type="Proteomes" id="UP000502996">
    <property type="component" value="Chromosome"/>
</dbReference>
<keyword evidence="1" id="KW-0732">Signal</keyword>
<evidence type="ECO:0000313" key="4">
    <source>
        <dbReference type="Proteomes" id="UP000502996"/>
    </source>
</evidence>
<dbReference type="AlphaFoldDB" id="A0A6G6WA70"/>
<evidence type="ECO:0000313" key="3">
    <source>
        <dbReference type="EMBL" id="QIG42043.1"/>
    </source>
</evidence>
<dbReference type="Pfam" id="PF05901">
    <property type="entry name" value="Excalibur"/>
    <property type="match status" value="1"/>
</dbReference>
<feature type="domain" description="Excalibur calcium-binding" evidence="2">
    <location>
        <begin position="34"/>
        <end position="71"/>
    </location>
</feature>
<accession>A0A6G6WA70</accession>
<dbReference type="KEGG" id="nano:G5V58_03990"/>
<protein>
    <submittedName>
        <fullName evidence="3">Excalibur calcium-binding domain-containing protein</fullName>
    </submittedName>
</protein>
<evidence type="ECO:0000259" key="2">
    <source>
        <dbReference type="Pfam" id="PF05901"/>
    </source>
</evidence>
<dbReference type="EMBL" id="CP049257">
    <property type="protein sequence ID" value="QIG42043.1"/>
    <property type="molecule type" value="Genomic_DNA"/>
</dbReference>
<dbReference type="InterPro" id="IPR008613">
    <property type="entry name" value="Excalibur_Ca-bd_domain"/>
</dbReference>
<feature type="chain" id="PRO_5038831673" evidence="1">
    <location>
        <begin position="26"/>
        <end position="183"/>
    </location>
</feature>